<evidence type="ECO:0000256" key="1">
    <source>
        <dbReference type="SAM" id="MobiDB-lite"/>
    </source>
</evidence>
<organism evidence="2 3">
    <name type="scientific">Psilocybe cf. subviscida</name>
    <dbReference type="NCBI Taxonomy" id="2480587"/>
    <lineage>
        <taxon>Eukaryota</taxon>
        <taxon>Fungi</taxon>
        <taxon>Dikarya</taxon>
        <taxon>Basidiomycota</taxon>
        <taxon>Agaricomycotina</taxon>
        <taxon>Agaricomycetes</taxon>
        <taxon>Agaricomycetidae</taxon>
        <taxon>Agaricales</taxon>
        <taxon>Agaricineae</taxon>
        <taxon>Strophariaceae</taxon>
        <taxon>Psilocybe</taxon>
    </lineage>
</organism>
<sequence>MQSANGSGDGARGVKRAVKVEEDVSPDLPKRQRRSRTQPEKSHTSIKLEERRSPGNSYRTLPQMKKEQQSISSGFSITSSATVATPGSSLTTTAPSGAVRLIASAPPDVTGSPPYAYFTWNYQALSGHATSLVSRPQEKGRKVDVKTPSGRGSSASTSMSVSAPSTQVTECVNLPTATRSASTPAIQKSAVGIQTQTAAQALYQISLQQRLEAQLELRHATLLAHINARYGYILDDDRRRRAAYQEAAFQRAMEIGVEEHWATELRHLIGLMSPALSTSASISAPSSSSSSVLNLQPHAEHTHVHSFTEIQRDRDYLQLLIANTDMHVSTLRDAHRVAYEREVIEAQFAARALRELEVRRDALVLCRTQEMRYEADNLNASESVPMVKTRCSKVDCLGCSKDGCVSNAVAAVRERVAEMARRIDALNRA</sequence>
<accession>A0A8H5ET44</accession>
<protein>
    <submittedName>
        <fullName evidence="2">Uncharacterized protein</fullName>
    </submittedName>
</protein>
<feature type="region of interest" description="Disordered" evidence="1">
    <location>
        <begin position="131"/>
        <end position="166"/>
    </location>
</feature>
<feature type="compositionally biased region" description="Basic and acidic residues" evidence="1">
    <location>
        <begin position="37"/>
        <end position="53"/>
    </location>
</feature>
<evidence type="ECO:0000313" key="3">
    <source>
        <dbReference type="Proteomes" id="UP000567179"/>
    </source>
</evidence>
<proteinExistence type="predicted"/>
<evidence type="ECO:0000313" key="2">
    <source>
        <dbReference type="EMBL" id="KAF5311068.1"/>
    </source>
</evidence>
<feature type="compositionally biased region" description="Basic and acidic residues" evidence="1">
    <location>
        <begin position="136"/>
        <end position="145"/>
    </location>
</feature>
<dbReference type="AlphaFoldDB" id="A0A8H5ET44"/>
<comment type="caution">
    <text evidence="2">The sequence shown here is derived from an EMBL/GenBank/DDBJ whole genome shotgun (WGS) entry which is preliminary data.</text>
</comment>
<keyword evidence="3" id="KW-1185">Reference proteome</keyword>
<reference evidence="2 3" key="1">
    <citation type="journal article" date="2020" name="ISME J.">
        <title>Uncovering the hidden diversity of litter-decomposition mechanisms in mushroom-forming fungi.</title>
        <authorList>
            <person name="Floudas D."/>
            <person name="Bentzer J."/>
            <person name="Ahren D."/>
            <person name="Johansson T."/>
            <person name="Persson P."/>
            <person name="Tunlid A."/>
        </authorList>
    </citation>
    <scope>NUCLEOTIDE SEQUENCE [LARGE SCALE GENOMIC DNA]</scope>
    <source>
        <strain evidence="2 3">CBS 101986</strain>
    </source>
</reference>
<dbReference type="Proteomes" id="UP000567179">
    <property type="component" value="Unassembled WGS sequence"/>
</dbReference>
<dbReference type="EMBL" id="JAACJJ010000057">
    <property type="protein sequence ID" value="KAF5311068.1"/>
    <property type="molecule type" value="Genomic_DNA"/>
</dbReference>
<feature type="compositionally biased region" description="Low complexity" evidence="1">
    <location>
        <begin position="147"/>
        <end position="165"/>
    </location>
</feature>
<gene>
    <name evidence="2" type="ORF">D9619_007651</name>
</gene>
<name>A0A8H5ET44_9AGAR</name>
<feature type="region of interest" description="Disordered" evidence="1">
    <location>
        <begin position="1"/>
        <end position="73"/>
    </location>
</feature>